<feature type="signal peptide" evidence="1">
    <location>
        <begin position="1"/>
        <end position="21"/>
    </location>
</feature>
<dbReference type="InterPro" id="IPR005618">
    <property type="entry name" value="OMPW"/>
</dbReference>
<accession>A0A2P1PYE0</accession>
<feature type="chain" id="PRO_5015198039" description="OmpW family protein" evidence="1">
    <location>
        <begin position="22"/>
        <end position="200"/>
    </location>
</feature>
<organism evidence="2 3">
    <name type="scientific">Ahniella affigens</name>
    <dbReference type="NCBI Taxonomy" id="2021234"/>
    <lineage>
        <taxon>Bacteria</taxon>
        <taxon>Pseudomonadati</taxon>
        <taxon>Pseudomonadota</taxon>
        <taxon>Gammaproteobacteria</taxon>
        <taxon>Lysobacterales</taxon>
        <taxon>Rhodanobacteraceae</taxon>
        <taxon>Ahniella</taxon>
    </lineage>
</organism>
<sequence>MKKIAPVLAVALLTLPMAASAEGFSVALSAFNLNPKSDNGSLAAGALDVSINSETNLTLAGEYHFTDNWSVEVQYGLGFDHEVSLNGAKSLEITHRPLTVAGKYTFNGDTFRPYVGLGFNQTTFGDEKEFGPIAGTNTSLDNSTGLAALAGLQFDLTERFALRAEARFLDMDTDVSVNGDGVGTANVDPFLFGVSGVLRF</sequence>
<dbReference type="KEGG" id="xba:C7S18_22955"/>
<evidence type="ECO:0000256" key="1">
    <source>
        <dbReference type="SAM" id="SignalP"/>
    </source>
</evidence>
<evidence type="ECO:0000313" key="3">
    <source>
        <dbReference type="Proteomes" id="UP000241074"/>
    </source>
</evidence>
<reference evidence="2 3" key="2">
    <citation type="submission" date="2018-03" db="EMBL/GenBank/DDBJ databases">
        <authorList>
            <person name="Keele B.F."/>
        </authorList>
    </citation>
    <scope>NUCLEOTIDE SEQUENCE [LARGE SCALE GENOMIC DNA]</scope>
    <source>
        <strain evidence="2 3">D13</strain>
    </source>
</reference>
<name>A0A2P1PYE0_9GAMM</name>
<dbReference type="Gene3D" id="2.40.160.20">
    <property type="match status" value="1"/>
</dbReference>
<dbReference type="RefSeq" id="WP_106893777.1">
    <property type="nucleotide sequence ID" value="NZ_CP027860.1"/>
</dbReference>
<evidence type="ECO:0000313" key="2">
    <source>
        <dbReference type="EMBL" id="AVP99858.1"/>
    </source>
</evidence>
<dbReference type="PANTHER" id="PTHR36920:SF1">
    <property type="entry name" value="OUTER MEMBRANE PROTEIN W"/>
    <property type="match status" value="1"/>
</dbReference>
<dbReference type="GO" id="GO:0055085">
    <property type="term" value="P:transmembrane transport"/>
    <property type="evidence" value="ECO:0007669"/>
    <property type="project" value="TreeGrafter"/>
</dbReference>
<evidence type="ECO:0008006" key="4">
    <source>
        <dbReference type="Google" id="ProtNLM"/>
    </source>
</evidence>
<dbReference type="Proteomes" id="UP000241074">
    <property type="component" value="Chromosome"/>
</dbReference>
<dbReference type="AlphaFoldDB" id="A0A2P1PYE0"/>
<dbReference type="InterPro" id="IPR011250">
    <property type="entry name" value="OMP/PagP_B-barrel"/>
</dbReference>
<gene>
    <name evidence="2" type="ORF">C7S18_22955</name>
</gene>
<dbReference type="PANTHER" id="PTHR36920">
    <property type="match status" value="1"/>
</dbReference>
<dbReference type="Pfam" id="PF03922">
    <property type="entry name" value="OmpW"/>
    <property type="match status" value="1"/>
</dbReference>
<keyword evidence="3" id="KW-1185">Reference proteome</keyword>
<proteinExistence type="predicted"/>
<reference evidence="2 3" key="1">
    <citation type="submission" date="2018-03" db="EMBL/GenBank/DDBJ databases">
        <title>Ahniella affigens gen. nov., sp. nov., a gammaproteobacterium isolated from sandy soil near a stream.</title>
        <authorList>
            <person name="Ko Y."/>
            <person name="Kim J.-H."/>
        </authorList>
    </citation>
    <scope>NUCLEOTIDE SEQUENCE [LARGE SCALE GENOMIC DNA]</scope>
    <source>
        <strain evidence="2 3">D13</strain>
    </source>
</reference>
<dbReference type="EMBL" id="CP027860">
    <property type="protein sequence ID" value="AVP99858.1"/>
    <property type="molecule type" value="Genomic_DNA"/>
</dbReference>
<dbReference type="SUPFAM" id="SSF56925">
    <property type="entry name" value="OMPA-like"/>
    <property type="match status" value="1"/>
</dbReference>
<dbReference type="OrthoDB" id="9807574at2"/>
<dbReference type="GO" id="GO:0019867">
    <property type="term" value="C:outer membrane"/>
    <property type="evidence" value="ECO:0007669"/>
    <property type="project" value="InterPro"/>
</dbReference>
<keyword evidence="1" id="KW-0732">Signal</keyword>
<protein>
    <recommendedName>
        <fullName evidence="4">OmpW family protein</fullName>
    </recommendedName>
</protein>